<dbReference type="AlphaFoldDB" id="A0A914WZ33"/>
<feature type="region of interest" description="Disordered" evidence="1">
    <location>
        <begin position="1"/>
        <end position="31"/>
    </location>
</feature>
<evidence type="ECO:0000313" key="2">
    <source>
        <dbReference type="Proteomes" id="UP000887566"/>
    </source>
</evidence>
<keyword evidence="2" id="KW-1185">Reference proteome</keyword>
<name>A0A914WZ33_9BILA</name>
<protein>
    <submittedName>
        <fullName evidence="3">Uncharacterized protein</fullName>
    </submittedName>
</protein>
<sequence>MPIEFDGESAESDGRWGRSSAAHRKLTESTRPMIYTPSRVVAGDTAAVGGIRPNHPTRSKNARLLCGRTRSSCATGAAWTLKCSRYDQTARNWSSSRPDRTASLDTNFEAIGRVGYHFDVSPNDAQVISKKILAKRSQSKSSKPKCARLVDLDEWRCRR</sequence>
<accession>A0A914WZ33</accession>
<organism evidence="2 3">
    <name type="scientific">Plectus sambesii</name>
    <dbReference type="NCBI Taxonomy" id="2011161"/>
    <lineage>
        <taxon>Eukaryota</taxon>
        <taxon>Metazoa</taxon>
        <taxon>Ecdysozoa</taxon>
        <taxon>Nematoda</taxon>
        <taxon>Chromadorea</taxon>
        <taxon>Plectida</taxon>
        <taxon>Plectina</taxon>
        <taxon>Plectoidea</taxon>
        <taxon>Plectidae</taxon>
        <taxon>Plectus</taxon>
    </lineage>
</organism>
<dbReference type="WBParaSite" id="PSAMB.scaffold5662size11163.g27050.t1">
    <property type="protein sequence ID" value="PSAMB.scaffold5662size11163.g27050.t1"/>
    <property type="gene ID" value="PSAMB.scaffold5662size11163.g27050"/>
</dbReference>
<evidence type="ECO:0000313" key="3">
    <source>
        <dbReference type="WBParaSite" id="PSAMB.scaffold5662size11163.g27050.t1"/>
    </source>
</evidence>
<feature type="compositionally biased region" description="Acidic residues" evidence="1">
    <location>
        <begin position="1"/>
        <end position="11"/>
    </location>
</feature>
<proteinExistence type="predicted"/>
<dbReference type="Proteomes" id="UP000887566">
    <property type="component" value="Unplaced"/>
</dbReference>
<reference evidence="3" key="1">
    <citation type="submission" date="2022-11" db="UniProtKB">
        <authorList>
            <consortium name="WormBaseParasite"/>
        </authorList>
    </citation>
    <scope>IDENTIFICATION</scope>
</reference>
<evidence type="ECO:0000256" key="1">
    <source>
        <dbReference type="SAM" id="MobiDB-lite"/>
    </source>
</evidence>